<dbReference type="SUPFAM" id="SSF81383">
    <property type="entry name" value="F-box domain"/>
    <property type="match status" value="1"/>
</dbReference>
<dbReference type="EMBL" id="AP014959">
    <property type="protein sequence ID" value="BAS82983.1"/>
    <property type="molecule type" value="Genomic_DNA"/>
</dbReference>
<dbReference type="InParanoid" id="A0A0P0VUN7"/>
<reference evidence="2 3" key="3">
    <citation type="journal article" date="2013" name="Rice">
        <title>Improvement of the Oryza sativa Nipponbare reference genome using next generation sequence and optical map data.</title>
        <authorList>
            <person name="Kawahara Y."/>
            <person name="de la Bastide M."/>
            <person name="Hamilton J.P."/>
            <person name="Kanamori H."/>
            <person name="McCombie W.R."/>
            <person name="Ouyang S."/>
            <person name="Schwartz D.C."/>
            <person name="Tanaka T."/>
            <person name="Wu J."/>
            <person name="Zhou S."/>
            <person name="Childs K.L."/>
            <person name="Davidson R.M."/>
            <person name="Lin H."/>
            <person name="Quesada-Ocampo L."/>
            <person name="Vaillancourt B."/>
            <person name="Sakai H."/>
            <person name="Lee S.S."/>
            <person name="Kim J."/>
            <person name="Numa H."/>
            <person name="Itoh T."/>
            <person name="Buell C.R."/>
            <person name="Matsumoto T."/>
        </authorList>
    </citation>
    <scope>NUCLEOTIDE SEQUENCE [LARGE SCALE GENOMIC DNA]</scope>
    <source>
        <strain evidence="3">cv. Nipponbare</strain>
    </source>
</reference>
<organism evidence="2 3">
    <name type="scientific">Oryza sativa subsp. japonica</name>
    <name type="common">Rice</name>
    <dbReference type="NCBI Taxonomy" id="39947"/>
    <lineage>
        <taxon>Eukaryota</taxon>
        <taxon>Viridiplantae</taxon>
        <taxon>Streptophyta</taxon>
        <taxon>Embryophyta</taxon>
        <taxon>Tracheophyta</taxon>
        <taxon>Spermatophyta</taxon>
        <taxon>Magnoliopsida</taxon>
        <taxon>Liliopsida</taxon>
        <taxon>Poales</taxon>
        <taxon>Poaceae</taxon>
        <taxon>BOP clade</taxon>
        <taxon>Oryzoideae</taxon>
        <taxon>Oryzeae</taxon>
        <taxon>Oryzinae</taxon>
        <taxon>Oryza</taxon>
        <taxon>Oryza sativa</taxon>
    </lineage>
</organism>
<name>A0A0P0VUN7_ORYSJ</name>
<sequence length="162" mass="18562">MSHHKSEATKARHQLHRGRHRRHRAGSGRSAPDTLGSLPLDVLDNIISRLHIYEVIHTSALSRASHRRRESLPTVDLLNNPGISALDVDTLLLRHTAVIRSFRLATHDRSWSDTAFHGGLQYLQLTLRYEFMHHKLNSCLFSFLELTSLKLYYCSLPHLGPF</sequence>
<proteinExistence type="predicted"/>
<dbReference type="InterPro" id="IPR036047">
    <property type="entry name" value="F-box-like_dom_sf"/>
</dbReference>
<dbReference type="AlphaFoldDB" id="A0A0P0VUN7"/>
<accession>A0A0P0VUN7</accession>
<dbReference type="PaxDb" id="39947-A0A0P0VUN7"/>
<gene>
    <name evidence="2" type="ordered locus">Os03g0217100</name>
    <name evidence="2" type="ORF">OSNPB_030217100</name>
</gene>
<feature type="compositionally biased region" description="Basic residues" evidence="1">
    <location>
        <begin position="11"/>
        <end position="26"/>
    </location>
</feature>
<reference evidence="3" key="1">
    <citation type="journal article" date="2005" name="Nature">
        <title>The map-based sequence of the rice genome.</title>
        <authorList>
            <consortium name="International rice genome sequencing project (IRGSP)"/>
            <person name="Matsumoto T."/>
            <person name="Wu J."/>
            <person name="Kanamori H."/>
            <person name="Katayose Y."/>
            <person name="Fujisawa M."/>
            <person name="Namiki N."/>
            <person name="Mizuno H."/>
            <person name="Yamamoto K."/>
            <person name="Antonio B.A."/>
            <person name="Baba T."/>
            <person name="Sakata K."/>
            <person name="Nagamura Y."/>
            <person name="Aoki H."/>
            <person name="Arikawa K."/>
            <person name="Arita K."/>
            <person name="Bito T."/>
            <person name="Chiden Y."/>
            <person name="Fujitsuka N."/>
            <person name="Fukunaka R."/>
            <person name="Hamada M."/>
            <person name="Harada C."/>
            <person name="Hayashi A."/>
            <person name="Hijishita S."/>
            <person name="Honda M."/>
            <person name="Hosokawa S."/>
            <person name="Ichikawa Y."/>
            <person name="Idonuma A."/>
            <person name="Iijima M."/>
            <person name="Ikeda M."/>
            <person name="Ikeno M."/>
            <person name="Ito K."/>
            <person name="Ito S."/>
            <person name="Ito T."/>
            <person name="Ito Y."/>
            <person name="Ito Y."/>
            <person name="Iwabuchi A."/>
            <person name="Kamiya K."/>
            <person name="Karasawa W."/>
            <person name="Kurita K."/>
            <person name="Katagiri S."/>
            <person name="Kikuta A."/>
            <person name="Kobayashi H."/>
            <person name="Kobayashi N."/>
            <person name="Machita K."/>
            <person name="Maehara T."/>
            <person name="Masukawa M."/>
            <person name="Mizubayashi T."/>
            <person name="Mukai Y."/>
            <person name="Nagasaki H."/>
            <person name="Nagata Y."/>
            <person name="Naito S."/>
            <person name="Nakashima M."/>
            <person name="Nakama Y."/>
            <person name="Nakamichi Y."/>
            <person name="Nakamura M."/>
            <person name="Meguro A."/>
            <person name="Negishi M."/>
            <person name="Ohta I."/>
            <person name="Ohta T."/>
            <person name="Okamoto M."/>
            <person name="Ono N."/>
            <person name="Saji S."/>
            <person name="Sakaguchi M."/>
            <person name="Sakai K."/>
            <person name="Shibata M."/>
            <person name="Shimokawa T."/>
            <person name="Song J."/>
            <person name="Takazaki Y."/>
            <person name="Terasawa K."/>
            <person name="Tsugane M."/>
            <person name="Tsuji K."/>
            <person name="Ueda S."/>
            <person name="Waki K."/>
            <person name="Yamagata H."/>
            <person name="Yamamoto M."/>
            <person name="Yamamoto S."/>
            <person name="Yamane H."/>
            <person name="Yoshiki S."/>
            <person name="Yoshihara R."/>
            <person name="Yukawa K."/>
            <person name="Zhong H."/>
            <person name="Yano M."/>
            <person name="Yuan Q."/>
            <person name="Ouyang S."/>
            <person name="Liu J."/>
            <person name="Jones K.M."/>
            <person name="Gansberger K."/>
            <person name="Moffat K."/>
            <person name="Hill J."/>
            <person name="Bera J."/>
            <person name="Fadrosh D."/>
            <person name="Jin S."/>
            <person name="Johri S."/>
            <person name="Kim M."/>
            <person name="Overton L."/>
            <person name="Reardon M."/>
            <person name="Tsitrin T."/>
            <person name="Vuong H."/>
            <person name="Weaver B."/>
            <person name="Ciecko A."/>
            <person name="Tallon L."/>
            <person name="Jackson J."/>
            <person name="Pai G."/>
            <person name="Aken S.V."/>
            <person name="Utterback T."/>
            <person name="Reidmuller S."/>
            <person name="Feldblyum T."/>
            <person name="Hsiao J."/>
            <person name="Zismann V."/>
            <person name="Iobst S."/>
            <person name="de Vazeille A.R."/>
            <person name="Buell C.R."/>
            <person name="Ying K."/>
            <person name="Li Y."/>
            <person name="Lu T."/>
            <person name="Huang Y."/>
            <person name="Zhao Q."/>
            <person name="Feng Q."/>
            <person name="Zhang L."/>
            <person name="Zhu J."/>
            <person name="Weng Q."/>
            <person name="Mu J."/>
            <person name="Lu Y."/>
            <person name="Fan D."/>
            <person name="Liu Y."/>
            <person name="Guan J."/>
            <person name="Zhang Y."/>
            <person name="Yu S."/>
            <person name="Liu X."/>
            <person name="Zhang Y."/>
            <person name="Hong G."/>
            <person name="Han B."/>
            <person name="Choisne N."/>
            <person name="Demange N."/>
            <person name="Orjeda G."/>
            <person name="Samain S."/>
            <person name="Cattolico L."/>
            <person name="Pelletier E."/>
            <person name="Couloux A."/>
            <person name="Segurens B."/>
            <person name="Wincker P."/>
            <person name="D'Hont A."/>
            <person name="Scarpelli C."/>
            <person name="Weissenbach J."/>
            <person name="Salanoubat M."/>
            <person name="Quetier F."/>
            <person name="Yu Y."/>
            <person name="Kim H.R."/>
            <person name="Rambo T."/>
            <person name="Currie J."/>
            <person name="Collura K."/>
            <person name="Luo M."/>
            <person name="Yang T."/>
            <person name="Ammiraju J.S.S."/>
            <person name="Engler F."/>
            <person name="Soderlund C."/>
            <person name="Wing R.A."/>
            <person name="Palmer L.E."/>
            <person name="de la Bastide M."/>
            <person name="Spiegel L."/>
            <person name="Nascimento L."/>
            <person name="Zutavern T."/>
            <person name="O'Shaughnessy A."/>
            <person name="Dike S."/>
            <person name="Dedhia N."/>
            <person name="Preston R."/>
            <person name="Balija V."/>
            <person name="McCombie W.R."/>
            <person name="Chow T."/>
            <person name="Chen H."/>
            <person name="Chung M."/>
            <person name="Chen C."/>
            <person name="Shaw J."/>
            <person name="Wu H."/>
            <person name="Hsiao K."/>
            <person name="Chao Y."/>
            <person name="Chu M."/>
            <person name="Cheng C."/>
            <person name="Hour A."/>
            <person name="Lee P."/>
            <person name="Lin S."/>
            <person name="Lin Y."/>
            <person name="Liou J."/>
            <person name="Liu S."/>
            <person name="Hsing Y."/>
            <person name="Raghuvanshi S."/>
            <person name="Mohanty A."/>
            <person name="Bharti A.K."/>
            <person name="Gaur A."/>
            <person name="Gupta V."/>
            <person name="Kumar D."/>
            <person name="Ravi V."/>
            <person name="Vij S."/>
            <person name="Kapur A."/>
            <person name="Khurana P."/>
            <person name="Khurana P."/>
            <person name="Khurana J.P."/>
            <person name="Tyagi A.K."/>
            <person name="Gaikwad K."/>
            <person name="Singh A."/>
            <person name="Dalal V."/>
            <person name="Srivastava S."/>
            <person name="Dixit A."/>
            <person name="Pal A.K."/>
            <person name="Ghazi I.A."/>
            <person name="Yadav M."/>
            <person name="Pandit A."/>
            <person name="Bhargava A."/>
            <person name="Sureshbabu K."/>
            <person name="Batra K."/>
            <person name="Sharma T.R."/>
            <person name="Mohapatra T."/>
            <person name="Singh N.K."/>
            <person name="Messing J."/>
            <person name="Nelson A.B."/>
            <person name="Fuks G."/>
            <person name="Kavchok S."/>
            <person name="Keizer G."/>
            <person name="Linton E."/>
            <person name="Llaca V."/>
            <person name="Song R."/>
            <person name="Tanyolac B."/>
            <person name="Young S."/>
            <person name="Ho-Il K."/>
            <person name="Hahn J.H."/>
            <person name="Sangsakoo G."/>
            <person name="Vanavichit A."/>
            <person name="de Mattos Luiz.A.T."/>
            <person name="Zimmer P.D."/>
            <person name="Malone G."/>
            <person name="Dellagostin O."/>
            <person name="de Oliveira A.C."/>
            <person name="Bevan M."/>
            <person name="Bancroft I."/>
            <person name="Minx P."/>
            <person name="Cordum H."/>
            <person name="Wilson R."/>
            <person name="Cheng Z."/>
            <person name="Jin W."/>
            <person name="Jiang J."/>
            <person name="Leong S.A."/>
            <person name="Iwama H."/>
            <person name="Gojobori T."/>
            <person name="Itoh T."/>
            <person name="Niimura Y."/>
            <person name="Fujii Y."/>
            <person name="Habara T."/>
            <person name="Sakai H."/>
            <person name="Sato Y."/>
            <person name="Wilson G."/>
            <person name="Kumar K."/>
            <person name="McCouch S."/>
            <person name="Juretic N."/>
            <person name="Hoen D."/>
            <person name="Wright S."/>
            <person name="Bruskiewich R."/>
            <person name="Bureau T."/>
            <person name="Miyao A."/>
            <person name="Hirochika H."/>
            <person name="Nishikawa T."/>
            <person name="Kadowaki K."/>
            <person name="Sugiura M."/>
            <person name="Burr B."/>
            <person name="Sasaki T."/>
        </authorList>
    </citation>
    <scope>NUCLEOTIDE SEQUENCE [LARGE SCALE GENOMIC DNA]</scope>
    <source>
        <strain evidence="3">cv. Nipponbare</strain>
    </source>
</reference>
<feature type="region of interest" description="Disordered" evidence="1">
    <location>
        <begin position="1"/>
        <end position="33"/>
    </location>
</feature>
<protein>
    <submittedName>
        <fullName evidence="2">Os03g0217100 protein</fullName>
    </submittedName>
</protein>
<reference evidence="2 3" key="2">
    <citation type="journal article" date="2013" name="Plant Cell Physiol.">
        <title>Rice Annotation Project Database (RAP-DB): an integrative and interactive database for rice genomics.</title>
        <authorList>
            <person name="Sakai H."/>
            <person name="Lee S.S."/>
            <person name="Tanaka T."/>
            <person name="Numa H."/>
            <person name="Kim J."/>
            <person name="Kawahara Y."/>
            <person name="Wakimoto H."/>
            <person name="Yang C.C."/>
            <person name="Iwamoto M."/>
            <person name="Abe T."/>
            <person name="Yamada Y."/>
            <person name="Muto A."/>
            <person name="Inokuchi H."/>
            <person name="Ikemura T."/>
            <person name="Matsumoto T."/>
            <person name="Sasaki T."/>
            <person name="Itoh T."/>
        </authorList>
    </citation>
    <scope>NUCLEOTIDE SEQUENCE [LARGE SCALE GENOMIC DNA]</scope>
    <source>
        <strain evidence="3">cv. Nipponbare</strain>
    </source>
</reference>
<feature type="compositionally biased region" description="Basic and acidic residues" evidence="1">
    <location>
        <begin position="1"/>
        <end position="10"/>
    </location>
</feature>
<dbReference type="STRING" id="39947.A0A0P0VUN7"/>
<evidence type="ECO:0000256" key="1">
    <source>
        <dbReference type="SAM" id="MobiDB-lite"/>
    </source>
</evidence>
<evidence type="ECO:0000313" key="3">
    <source>
        <dbReference type="Proteomes" id="UP000059680"/>
    </source>
</evidence>
<dbReference type="Proteomes" id="UP000059680">
    <property type="component" value="Chromosome 3"/>
</dbReference>
<evidence type="ECO:0000313" key="2">
    <source>
        <dbReference type="EMBL" id="BAS82983.1"/>
    </source>
</evidence>
<keyword evidence="3" id="KW-1185">Reference proteome</keyword>